<evidence type="ECO:0000256" key="1">
    <source>
        <dbReference type="NCBIfam" id="TIGR01796"/>
    </source>
</evidence>
<reference evidence="5" key="1">
    <citation type="journal article" date="2010" name="Environ. Microbiol.">
        <title>The genome of Syntrophomonas wolfei: new insights into syntrophic metabolism and biohydrogen production.</title>
        <authorList>
            <person name="Sieber J.R."/>
            <person name="Sims D.R."/>
            <person name="Han C."/>
            <person name="Kim E."/>
            <person name="Lykidis A."/>
            <person name="Lapidus A.L."/>
            <person name="McDonnald E."/>
            <person name="Rohlin L."/>
            <person name="Culley D.E."/>
            <person name="Gunsalus R."/>
            <person name="McInerney M.J."/>
        </authorList>
    </citation>
    <scope>NUCLEOTIDE SEQUENCE [LARGE SCALE GENOMIC DNA]</scope>
    <source>
        <strain evidence="5">DSM 2245B / Goettingen</strain>
    </source>
</reference>
<dbReference type="eggNOG" id="COG4401">
    <property type="taxonomic scope" value="Bacteria"/>
</dbReference>
<dbReference type="GO" id="GO:0008652">
    <property type="term" value="P:amino acid biosynthetic process"/>
    <property type="evidence" value="ECO:0007669"/>
    <property type="project" value="UniProtKB-UniRule"/>
</dbReference>
<keyword evidence="3 4" id="KW-0413">Isomerase</keyword>
<name>Q0AX52_SYNWW</name>
<dbReference type="KEGG" id="swo:Swol_1395"/>
<accession>Q0AX52</accession>
<dbReference type="GO" id="GO:0004106">
    <property type="term" value="F:chorismate mutase activity"/>
    <property type="evidence" value="ECO:0007669"/>
    <property type="project" value="UniProtKB-UniRule"/>
</dbReference>
<dbReference type="GO" id="GO:0046417">
    <property type="term" value="P:chorismate metabolic process"/>
    <property type="evidence" value="ECO:0007669"/>
    <property type="project" value="TreeGrafter"/>
</dbReference>
<dbReference type="STRING" id="335541.Swol_1395"/>
<dbReference type="EMBL" id="CP000448">
    <property type="protein sequence ID" value="ABI68702.1"/>
    <property type="molecule type" value="Genomic_DNA"/>
</dbReference>
<dbReference type="PANTHER" id="PTHR21164:SF0">
    <property type="entry name" value="CHORISMATE MUTASE AROH"/>
    <property type="match status" value="1"/>
</dbReference>
<dbReference type="PANTHER" id="PTHR21164">
    <property type="entry name" value="CHORISMATE MUTASE"/>
    <property type="match status" value="1"/>
</dbReference>
<evidence type="ECO:0000313" key="5">
    <source>
        <dbReference type="Proteomes" id="UP000001968"/>
    </source>
</evidence>
<evidence type="ECO:0000313" key="4">
    <source>
        <dbReference type="EMBL" id="ABI68702.1"/>
    </source>
</evidence>
<dbReference type="EC" id="5.4.99.5" evidence="1 3"/>
<comment type="catalytic activity">
    <reaction evidence="3">
        <text>chorismate = prephenate</text>
        <dbReference type="Rhea" id="RHEA:13897"/>
        <dbReference type="ChEBI" id="CHEBI:29748"/>
        <dbReference type="ChEBI" id="CHEBI:29934"/>
        <dbReference type="EC" id="5.4.99.5"/>
    </reaction>
</comment>
<dbReference type="Gene3D" id="3.30.1330.40">
    <property type="entry name" value="RutC-like"/>
    <property type="match status" value="1"/>
</dbReference>
<dbReference type="Pfam" id="PF07736">
    <property type="entry name" value="CM_1"/>
    <property type="match status" value="1"/>
</dbReference>
<sequence>MQLRGIRGATTVNEDRPEEILRATRELLQQMQKENAFTVEEVASALFTVTADIRSAFPAAAARAIGWDKVPLLCFQEIEVPDSLPRCIRVLLHVNTEKSQQEIKHIYLKAARSLRRDLNR</sequence>
<dbReference type="InterPro" id="IPR008243">
    <property type="entry name" value="Chorismate_mutase_AroH"/>
</dbReference>
<dbReference type="PIRSF" id="PIRSF005965">
    <property type="entry name" value="Chor_mut_AroH"/>
    <property type="match status" value="1"/>
</dbReference>
<proteinExistence type="predicted"/>
<keyword evidence="2 3" id="KW-0028">Amino-acid biosynthesis</keyword>
<dbReference type="GO" id="GO:0009073">
    <property type="term" value="P:aromatic amino acid family biosynthetic process"/>
    <property type="evidence" value="ECO:0007669"/>
    <property type="project" value="UniProtKB-UniRule"/>
</dbReference>
<dbReference type="CDD" id="cd02185">
    <property type="entry name" value="AroH"/>
    <property type="match status" value="1"/>
</dbReference>
<feature type="binding site" evidence="2">
    <location>
        <position position="89"/>
    </location>
    <ligand>
        <name>prephenate</name>
        <dbReference type="ChEBI" id="CHEBI:29934"/>
    </ligand>
</feature>
<dbReference type="InterPro" id="IPR035959">
    <property type="entry name" value="RutC-like_sf"/>
</dbReference>
<feature type="binding site" evidence="2">
    <location>
        <position position="107"/>
    </location>
    <ligand>
        <name>prephenate</name>
        <dbReference type="ChEBI" id="CHEBI:29934"/>
    </ligand>
</feature>
<dbReference type="NCBIfam" id="TIGR01796">
    <property type="entry name" value="CM_mono_aroH"/>
    <property type="match status" value="1"/>
</dbReference>
<dbReference type="OrthoDB" id="9802232at2"/>
<feature type="binding site" evidence="2">
    <location>
        <position position="7"/>
    </location>
    <ligand>
        <name>prephenate</name>
        <dbReference type="ChEBI" id="CHEBI:29934"/>
    </ligand>
</feature>
<evidence type="ECO:0000256" key="3">
    <source>
        <dbReference type="PROSITE-ProRule" id="PRU00514"/>
    </source>
</evidence>
<dbReference type="Proteomes" id="UP000001968">
    <property type="component" value="Chromosome"/>
</dbReference>
<dbReference type="UniPathway" id="UPA00120">
    <property type="reaction ID" value="UER00203"/>
</dbReference>
<protein>
    <recommendedName>
        <fullName evidence="1 3">chorismate mutase</fullName>
        <ecNumber evidence="1 3">5.4.99.5</ecNumber>
    </recommendedName>
</protein>
<dbReference type="HOGENOM" id="CLU_133236_1_0_9"/>
<keyword evidence="2 3" id="KW-0057">Aromatic amino acid biosynthesis</keyword>
<dbReference type="RefSeq" id="WP_011640801.1">
    <property type="nucleotide sequence ID" value="NC_008346.1"/>
</dbReference>
<dbReference type="SUPFAM" id="SSF55298">
    <property type="entry name" value="YjgF-like"/>
    <property type="match status" value="1"/>
</dbReference>
<dbReference type="PROSITE" id="PS51167">
    <property type="entry name" value="CHORISMATE_MUT_1"/>
    <property type="match status" value="1"/>
</dbReference>
<keyword evidence="5" id="KW-1185">Reference proteome</keyword>
<organism evidence="4 5">
    <name type="scientific">Syntrophomonas wolfei subsp. wolfei (strain DSM 2245B / Goettingen)</name>
    <dbReference type="NCBI Taxonomy" id="335541"/>
    <lineage>
        <taxon>Bacteria</taxon>
        <taxon>Bacillati</taxon>
        <taxon>Bacillota</taxon>
        <taxon>Clostridia</taxon>
        <taxon>Eubacteriales</taxon>
        <taxon>Syntrophomonadaceae</taxon>
        <taxon>Syntrophomonas</taxon>
    </lineage>
</organism>
<dbReference type="AlphaFoldDB" id="Q0AX52"/>
<gene>
    <name evidence="4" type="ordered locus">Swol_1395</name>
</gene>
<evidence type="ECO:0000256" key="2">
    <source>
        <dbReference type="PIRSR" id="PIRSR005965-1"/>
    </source>
</evidence>